<feature type="region of interest" description="Disordered" evidence="7">
    <location>
        <begin position="113"/>
        <end position="140"/>
    </location>
</feature>
<feature type="domain" description="BZIP" evidence="8">
    <location>
        <begin position="54"/>
        <end position="104"/>
    </location>
</feature>
<evidence type="ECO:0000256" key="4">
    <source>
        <dbReference type="ARBA" id="ARBA00023125"/>
    </source>
</evidence>
<keyword evidence="4" id="KW-0238">DNA-binding</keyword>
<dbReference type="InterPro" id="IPR004827">
    <property type="entry name" value="bZIP"/>
</dbReference>
<keyword evidence="3" id="KW-0805">Transcription regulation</keyword>
<keyword evidence="2" id="KW-0938">Abscisic acid signaling pathway</keyword>
<dbReference type="SUPFAM" id="SSF57959">
    <property type="entry name" value="Leucine zipper domain"/>
    <property type="match status" value="1"/>
</dbReference>
<dbReference type="HOGENOM" id="CLU_1698208_0_0_1"/>
<dbReference type="PROSITE" id="PS50217">
    <property type="entry name" value="BZIP"/>
    <property type="match status" value="1"/>
</dbReference>
<dbReference type="InterPro" id="IPR046347">
    <property type="entry name" value="bZIP_sf"/>
</dbReference>
<evidence type="ECO:0000256" key="3">
    <source>
        <dbReference type="ARBA" id="ARBA00023015"/>
    </source>
</evidence>
<dbReference type="PANTHER" id="PTHR22952:SF475">
    <property type="entry name" value="OS08G0549600 PROTEIN"/>
    <property type="match status" value="1"/>
</dbReference>
<keyword evidence="6" id="KW-0539">Nucleus</keyword>
<dbReference type="GO" id="GO:0009738">
    <property type="term" value="P:abscisic acid-activated signaling pathway"/>
    <property type="evidence" value="ECO:0007669"/>
    <property type="project" value="UniProtKB-KW"/>
</dbReference>
<feature type="compositionally biased region" description="Low complexity" evidence="7">
    <location>
        <begin position="113"/>
        <end position="129"/>
    </location>
</feature>
<evidence type="ECO:0000313" key="10">
    <source>
        <dbReference type="Proteomes" id="UP000032180"/>
    </source>
</evidence>
<keyword evidence="10" id="KW-1185">Reference proteome</keyword>
<evidence type="ECO:0000259" key="8">
    <source>
        <dbReference type="PROSITE" id="PS50217"/>
    </source>
</evidence>
<reference evidence="10" key="2">
    <citation type="submission" date="2013-12" db="EMBL/GenBank/DDBJ databases">
        <authorList>
            <person name="Yu Y."/>
            <person name="Lee S."/>
            <person name="de Baynast K."/>
            <person name="Wissotski M."/>
            <person name="Liu L."/>
            <person name="Talag J."/>
            <person name="Goicoechea J."/>
            <person name="Angelova A."/>
            <person name="Jetty R."/>
            <person name="Kudrna D."/>
            <person name="Golser W."/>
            <person name="Rivera L."/>
            <person name="Zhang J."/>
            <person name="Wing R."/>
        </authorList>
    </citation>
    <scope>NUCLEOTIDE SEQUENCE</scope>
</reference>
<dbReference type="SMART" id="SM00338">
    <property type="entry name" value="BRLZ"/>
    <property type="match status" value="1"/>
</dbReference>
<evidence type="ECO:0000256" key="6">
    <source>
        <dbReference type="ARBA" id="ARBA00023242"/>
    </source>
</evidence>
<keyword evidence="5" id="KW-0804">Transcription</keyword>
<sequence length="140" mass="15281">MERAGSGGAGAGDAATIMSTAAVAPAARRQLEHELLYRAELHQQQQESRGGGRVEKRKRRAMKNRESAERSRARKQAYLQELEEELRLLRAENAQLRDQCHQLKAAAAKAAEAEAAAAEQQEAAAAMEAPTLKRTLSATF</sequence>
<protein>
    <recommendedName>
        <fullName evidence="8">BZIP domain-containing protein</fullName>
    </recommendedName>
</protein>
<comment type="subcellular location">
    <subcellularLocation>
        <location evidence="1">Nucleus</location>
    </subcellularLocation>
</comment>
<dbReference type="Gramene" id="LPERR08G19600.1">
    <property type="protein sequence ID" value="LPERR08G19600.1"/>
    <property type="gene ID" value="LPERR08G19600"/>
</dbReference>
<dbReference type="Pfam" id="PF00170">
    <property type="entry name" value="bZIP_1"/>
    <property type="match status" value="1"/>
</dbReference>
<name>A0A0D9XAL0_9ORYZ</name>
<dbReference type="eggNOG" id="ENOG502R602">
    <property type="taxonomic scope" value="Eukaryota"/>
</dbReference>
<dbReference type="EnsemblPlants" id="LPERR08G19600.1">
    <property type="protein sequence ID" value="LPERR08G19600.1"/>
    <property type="gene ID" value="LPERR08G19600"/>
</dbReference>
<dbReference type="FunFam" id="1.20.5.170:FF:000096">
    <property type="entry name" value="BZIP transcription factor bZIP46"/>
    <property type="match status" value="1"/>
</dbReference>
<dbReference type="AlphaFoldDB" id="A0A0D9XAL0"/>
<reference evidence="9" key="3">
    <citation type="submission" date="2015-04" db="UniProtKB">
        <authorList>
            <consortium name="EnsemblPlants"/>
        </authorList>
    </citation>
    <scope>IDENTIFICATION</scope>
</reference>
<proteinExistence type="predicted"/>
<dbReference type="GO" id="GO:0003700">
    <property type="term" value="F:DNA-binding transcription factor activity"/>
    <property type="evidence" value="ECO:0007669"/>
    <property type="project" value="InterPro"/>
</dbReference>
<dbReference type="STRING" id="77586.A0A0D9XAL0"/>
<dbReference type="InterPro" id="IPR043452">
    <property type="entry name" value="BZIP46-like"/>
</dbReference>
<dbReference type="PROSITE" id="PS00036">
    <property type="entry name" value="BZIP_BASIC"/>
    <property type="match status" value="1"/>
</dbReference>
<dbReference type="PANTHER" id="PTHR22952">
    <property type="entry name" value="CAMP-RESPONSE ELEMENT BINDING PROTEIN-RELATED"/>
    <property type="match status" value="1"/>
</dbReference>
<accession>A0A0D9XAL0</accession>
<organism evidence="9 10">
    <name type="scientific">Leersia perrieri</name>
    <dbReference type="NCBI Taxonomy" id="77586"/>
    <lineage>
        <taxon>Eukaryota</taxon>
        <taxon>Viridiplantae</taxon>
        <taxon>Streptophyta</taxon>
        <taxon>Embryophyta</taxon>
        <taxon>Tracheophyta</taxon>
        <taxon>Spermatophyta</taxon>
        <taxon>Magnoliopsida</taxon>
        <taxon>Liliopsida</taxon>
        <taxon>Poales</taxon>
        <taxon>Poaceae</taxon>
        <taxon>BOP clade</taxon>
        <taxon>Oryzoideae</taxon>
        <taxon>Oryzeae</taxon>
        <taxon>Oryzinae</taxon>
        <taxon>Leersia</taxon>
    </lineage>
</organism>
<evidence type="ECO:0000256" key="2">
    <source>
        <dbReference type="ARBA" id="ARBA00022682"/>
    </source>
</evidence>
<dbReference type="Gene3D" id="1.20.5.170">
    <property type="match status" value="1"/>
</dbReference>
<dbReference type="GO" id="GO:0045893">
    <property type="term" value="P:positive regulation of DNA-templated transcription"/>
    <property type="evidence" value="ECO:0007669"/>
    <property type="project" value="InterPro"/>
</dbReference>
<dbReference type="GO" id="GO:0003677">
    <property type="term" value="F:DNA binding"/>
    <property type="evidence" value="ECO:0007669"/>
    <property type="project" value="UniProtKB-KW"/>
</dbReference>
<evidence type="ECO:0000256" key="5">
    <source>
        <dbReference type="ARBA" id="ARBA00023163"/>
    </source>
</evidence>
<dbReference type="GO" id="GO:0005634">
    <property type="term" value="C:nucleus"/>
    <property type="evidence" value="ECO:0007669"/>
    <property type="project" value="UniProtKB-SubCell"/>
</dbReference>
<reference evidence="9 10" key="1">
    <citation type="submission" date="2012-08" db="EMBL/GenBank/DDBJ databases">
        <title>Oryza genome evolution.</title>
        <authorList>
            <person name="Wing R.A."/>
        </authorList>
    </citation>
    <scope>NUCLEOTIDE SEQUENCE</scope>
</reference>
<evidence type="ECO:0000313" key="9">
    <source>
        <dbReference type="EnsemblPlants" id="LPERR08G19600.1"/>
    </source>
</evidence>
<evidence type="ECO:0000256" key="1">
    <source>
        <dbReference type="ARBA" id="ARBA00004123"/>
    </source>
</evidence>
<evidence type="ECO:0000256" key="7">
    <source>
        <dbReference type="SAM" id="MobiDB-lite"/>
    </source>
</evidence>
<feature type="region of interest" description="Disordered" evidence="7">
    <location>
        <begin position="41"/>
        <end position="75"/>
    </location>
</feature>
<dbReference type="Proteomes" id="UP000032180">
    <property type="component" value="Chromosome 8"/>
</dbReference>